<protein>
    <submittedName>
        <fullName evidence="2">Uncharacterized protein</fullName>
    </submittedName>
</protein>
<name>A0AAV9RUK0_9TELE</name>
<dbReference type="Proteomes" id="UP001311232">
    <property type="component" value="Unassembled WGS sequence"/>
</dbReference>
<dbReference type="EMBL" id="JAHHUM010001410">
    <property type="protein sequence ID" value="KAK5612489.1"/>
    <property type="molecule type" value="Genomic_DNA"/>
</dbReference>
<proteinExistence type="predicted"/>
<gene>
    <name evidence="2" type="ORF">CRENBAI_013286</name>
</gene>
<feature type="compositionally biased region" description="Low complexity" evidence="1">
    <location>
        <begin position="12"/>
        <end position="25"/>
    </location>
</feature>
<organism evidence="2 3">
    <name type="scientific">Crenichthys baileyi</name>
    <name type="common">White River springfish</name>
    <dbReference type="NCBI Taxonomy" id="28760"/>
    <lineage>
        <taxon>Eukaryota</taxon>
        <taxon>Metazoa</taxon>
        <taxon>Chordata</taxon>
        <taxon>Craniata</taxon>
        <taxon>Vertebrata</taxon>
        <taxon>Euteleostomi</taxon>
        <taxon>Actinopterygii</taxon>
        <taxon>Neopterygii</taxon>
        <taxon>Teleostei</taxon>
        <taxon>Neoteleostei</taxon>
        <taxon>Acanthomorphata</taxon>
        <taxon>Ovalentaria</taxon>
        <taxon>Atherinomorphae</taxon>
        <taxon>Cyprinodontiformes</taxon>
        <taxon>Goodeidae</taxon>
        <taxon>Crenichthys</taxon>
    </lineage>
</organism>
<feature type="region of interest" description="Disordered" evidence="1">
    <location>
        <begin position="1"/>
        <end position="43"/>
    </location>
</feature>
<accession>A0AAV9RUK0</accession>
<evidence type="ECO:0000256" key="1">
    <source>
        <dbReference type="SAM" id="MobiDB-lite"/>
    </source>
</evidence>
<feature type="non-terminal residue" evidence="2">
    <location>
        <position position="72"/>
    </location>
</feature>
<feature type="compositionally biased region" description="Polar residues" evidence="1">
    <location>
        <begin position="26"/>
        <end position="37"/>
    </location>
</feature>
<evidence type="ECO:0000313" key="2">
    <source>
        <dbReference type="EMBL" id="KAK5612489.1"/>
    </source>
</evidence>
<keyword evidence="3" id="KW-1185">Reference proteome</keyword>
<sequence length="72" mass="7762">MERRTKENHPPLLSASVSVASLTSSGQPTPSPKSKQPLQPGLLSHPLLSSLLTTFSSSVPRPGETRFLRRIA</sequence>
<dbReference type="AlphaFoldDB" id="A0AAV9RUK0"/>
<comment type="caution">
    <text evidence="2">The sequence shown here is derived from an EMBL/GenBank/DDBJ whole genome shotgun (WGS) entry which is preliminary data.</text>
</comment>
<evidence type="ECO:0000313" key="3">
    <source>
        <dbReference type="Proteomes" id="UP001311232"/>
    </source>
</evidence>
<reference evidence="2 3" key="1">
    <citation type="submission" date="2021-06" db="EMBL/GenBank/DDBJ databases">
        <authorList>
            <person name="Palmer J.M."/>
        </authorList>
    </citation>
    <scope>NUCLEOTIDE SEQUENCE [LARGE SCALE GENOMIC DNA]</scope>
    <source>
        <strain evidence="2 3">MEX-2019</strain>
        <tissue evidence="2">Muscle</tissue>
    </source>
</reference>